<dbReference type="RefSeq" id="WP_215795538.1">
    <property type="nucleotide sequence ID" value="NZ_JAHKKG010000019.1"/>
</dbReference>
<gene>
    <name evidence="2" type="ORF">KOI35_43115</name>
</gene>
<keyword evidence="3" id="KW-1185">Reference proteome</keyword>
<sequence>MELTPGQQDQLQRLLEDELRQALRDALERTDAAAVGDLVADRRRALEALAGGPVHDRQDPLDQGGEGDAVTEQH</sequence>
<protein>
    <submittedName>
        <fullName evidence="2">Uncharacterized protein</fullName>
    </submittedName>
</protein>
<dbReference type="EMBL" id="JAHKKG010000019">
    <property type="protein sequence ID" value="MBU2670315.1"/>
    <property type="molecule type" value="Genomic_DNA"/>
</dbReference>
<evidence type="ECO:0000256" key="1">
    <source>
        <dbReference type="SAM" id="MobiDB-lite"/>
    </source>
</evidence>
<reference evidence="2 3" key="1">
    <citation type="submission" date="2021-06" db="EMBL/GenBank/DDBJ databases">
        <title>Actinoplanes lichenicola sp. nov., and Actinoplanes ovalisporus sp. nov., isolated from lichen in Thailand.</title>
        <authorList>
            <person name="Saeng-In P."/>
            <person name="Kanchanasin P."/>
            <person name="Yuki M."/>
            <person name="Kudo T."/>
            <person name="Ohkuma M."/>
            <person name="Phongsopitanun W."/>
            <person name="Tanasupawat S."/>
        </authorList>
    </citation>
    <scope>NUCLEOTIDE SEQUENCE [LARGE SCALE GENOMIC DNA]</scope>
    <source>
        <strain evidence="2 3">NBRC 110975</strain>
    </source>
</reference>
<evidence type="ECO:0000313" key="2">
    <source>
        <dbReference type="EMBL" id="MBU2670315.1"/>
    </source>
</evidence>
<feature type="region of interest" description="Disordered" evidence="1">
    <location>
        <begin position="49"/>
        <end position="74"/>
    </location>
</feature>
<dbReference type="Proteomes" id="UP001519654">
    <property type="component" value="Unassembled WGS sequence"/>
</dbReference>
<name>A0ABS5Z3P4_9ACTN</name>
<comment type="caution">
    <text evidence="2">The sequence shown here is derived from an EMBL/GenBank/DDBJ whole genome shotgun (WGS) entry which is preliminary data.</text>
</comment>
<organism evidence="2 3">
    <name type="scientific">Paractinoplanes bogorensis</name>
    <dbReference type="NCBI Taxonomy" id="1610840"/>
    <lineage>
        <taxon>Bacteria</taxon>
        <taxon>Bacillati</taxon>
        <taxon>Actinomycetota</taxon>
        <taxon>Actinomycetes</taxon>
        <taxon>Micromonosporales</taxon>
        <taxon>Micromonosporaceae</taxon>
        <taxon>Paractinoplanes</taxon>
    </lineage>
</organism>
<accession>A0ABS5Z3P4</accession>
<evidence type="ECO:0000313" key="3">
    <source>
        <dbReference type="Proteomes" id="UP001519654"/>
    </source>
</evidence>
<proteinExistence type="predicted"/>